<dbReference type="RefSeq" id="WP_052176132.1">
    <property type="nucleotide sequence ID" value="NZ_FNNA01000001.1"/>
</dbReference>
<dbReference type="STRING" id="1545044.SAMN05444276_101232"/>
<accession>A0A1H2R6A8</accession>
<name>A0A1H2R6A8_9RHOB</name>
<reference evidence="2" key="1">
    <citation type="submission" date="2016-10" db="EMBL/GenBank/DDBJ databases">
        <authorList>
            <person name="Varghese N."/>
            <person name="Submissions S."/>
        </authorList>
    </citation>
    <scope>NUCLEOTIDE SEQUENCE [LARGE SCALE GENOMIC DNA]</scope>
    <source>
        <strain evidence="2">DSM 29303</strain>
    </source>
</reference>
<organism evidence="1 2">
    <name type="scientific">Paracoccus sanguinis</name>
    <dbReference type="NCBI Taxonomy" id="1545044"/>
    <lineage>
        <taxon>Bacteria</taxon>
        <taxon>Pseudomonadati</taxon>
        <taxon>Pseudomonadota</taxon>
        <taxon>Alphaproteobacteria</taxon>
        <taxon>Rhodobacterales</taxon>
        <taxon>Paracoccaceae</taxon>
        <taxon>Paracoccus</taxon>
    </lineage>
</organism>
<proteinExistence type="predicted"/>
<dbReference type="Proteomes" id="UP000182944">
    <property type="component" value="Unassembled WGS sequence"/>
</dbReference>
<dbReference type="EMBL" id="FNNA01000001">
    <property type="protein sequence ID" value="SDW14738.1"/>
    <property type="molecule type" value="Genomic_DNA"/>
</dbReference>
<sequence length="194" mass="19283">MRIVRRAELTGQPWRNGGGVTWQIAAGPEGADVAAFDWRLSMAEVAADGPFSAFPGIDRTLTLIEGAGLALDFGGGTVRLAPGDAPLSFPGEAPVTGRLIAGPVIDLNVMTRRGVLSHHVEPLAAGEAAPAGTVALVALSPQPGPAGGAGLAPGDTLLADPAGGLDGLAAAGPALAVVLRPARPQRWISGAADA</sequence>
<dbReference type="InterPro" id="IPR014710">
    <property type="entry name" value="RmlC-like_jellyroll"/>
</dbReference>
<dbReference type="InterPro" id="IPR011051">
    <property type="entry name" value="RmlC_Cupin_sf"/>
</dbReference>
<dbReference type="AlphaFoldDB" id="A0A1H2R6A8"/>
<dbReference type="PANTHER" id="PTHR37943">
    <property type="entry name" value="PROTEIN VES"/>
    <property type="match status" value="1"/>
</dbReference>
<dbReference type="OrthoDB" id="9800082at2"/>
<gene>
    <name evidence="1" type="ORF">SAMN05444276_101232</name>
</gene>
<protein>
    <recommendedName>
        <fullName evidence="3">HutD family protein</fullName>
    </recommendedName>
</protein>
<dbReference type="PANTHER" id="PTHR37943:SF1">
    <property type="entry name" value="PROTEIN VES"/>
    <property type="match status" value="1"/>
</dbReference>
<dbReference type="SUPFAM" id="SSF51182">
    <property type="entry name" value="RmlC-like cupins"/>
    <property type="match status" value="1"/>
</dbReference>
<dbReference type="InterPro" id="IPR010282">
    <property type="entry name" value="Uncharacterised_HutD/Ves"/>
</dbReference>
<dbReference type="CDD" id="cd20293">
    <property type="entry name" value="cupin_HutD_N"/>
    <property type="match status" value="1"/>
</dbReference>
<dbReference type="Gene3D" id="2.60.120.10">
    <property type="entry name" value="Jelly Rolls"/>
    <property type="match status" value="1"/>
</dbReference>
<evidence type="ECO:0008006" key="3">
    <source>
        <dbReference type="Google" id="ProtNLM"/>
    </source>
</evidence>
<keyword evidence="2" id="KW-1185">Reference proteome</keyword>
<evidence type="ECO:0000313" key="2">
    <source>
        <dbReference type="Proteomes" id="UP000182944"/>
    </source>
</evidence>
<evidence type="ECO:0000313" key="1">
    <source>
        <dbReference type="EMBL" id="SDW14738.1"/>
    </source>
</evidence>
<dbReference type="Pfam" id="PF05962">
    <property type="entry name" value="HutD"/>
    <property type="match status" value="1"/>
</dbReference>